<reference evidence="1 2" key="1">
    <citation type="submission" date="2021-01" db="EMBL/GenBank/DDBJ databases">
        <title>Genomic Encyclopedia of Type Strains, Phase IV (KMG-IV): sequencing the most valuable type-strain genomes for metagenomic binning, comparative biology and taxonomic classification.</title>
        <authorList>
            <person name="Goeker M."/>
        </authorList>
    </citation>
    <scope>NUCLEOTIDE SEQUENCE [LARGE SCALE GENOMIC DNA]</scope>
    <source>
        <strain evidence="1 2">DSM 25879</strain>
    </source>
</reference>
<dbReference type="SUPFAM" id="SSF51735">
    <property type="entry name" value="NAD(P)-binding Rossmann-fold domains"/>
    <property type="match status" value="1"/>
</dbReference>
<keyword evidence="2" id="KW-1185">Reference proteome</keyword>
<comment type="caution">
    <text evidence="1">The sequence shown here is derived from an EMBL/GenBank/DDBJ whole genome shotgun (WGS) entry which is preliminary data.</text>
</comment>
<evidence type="ECO:0008006" key="3">
    <source>
        <dbReference type="Google" id="ProtNLM"/>
    </source>
</evidence>
<accession>A0ABS2P4M9</accession>
<dbReference type="EMBL" id="JAFBED010000012">
    <property type="protein sequence ID" value="MBM7621926.1"/>
    <property type="molecule type" value="Genomic_DNA"/>
</dbReference>
<sequence>MKKHALVIGGSGMLAEVSLWLAGEGYLVSVVGRDARRMEELTARSEQINPVLVDYKDDKEFPATLERAIEKNGPVELVVAWIHSVAPRALGHVISAVGKNSGDWSLFHILGSSSDLEEIKAAAKTPLGCSYHQVQLGFVLEGAGSRWLRNDEIARGVTNAISSRPEVSVVGVLKPWGKRPQW</sequence>
<proteinExistence type="predicted"/>
<name>A0ABS2P4M9_9BACI</name>
<dbReference type="Proteomes" id="UP000737402">
    <property type="component" value="Unassembled WGS sequence"/>
</dbReference>
<gene>
    <name evidence="1" type="ORF">JOC95_003834</name>
</gene>
<organism evidence="1 2">
    <name type="scientific">Sutcliffiella tianshenii</name>
    <dbReference type="NCBI Taxonomy" id="1463404"/>
    <lineage>
        <taxon>Bacteria</taxon>
        <taxon>Bacillati</taxon>
        <taxon>Bacillota</taxon>
        <taxon>Bacilli</taxon>
        <taxon>Bacillales</taxon>
        <taxon>Bacillaceae</taxon>
        <taxon>Sutcliffiella</taxon>
    </lineage>
</organism>
<evidence type="ECO:0000313" key="2">
    <source>
        <dbReference type="Proteomes" id="UP000737402"/>
    </source>
</evidence>
<dbReference type="InterPro" id="IPR036291">
    <property type="entry name" value="NAD(P)-bd_dom_sf"/>
</dbReference>
<protein>
    <recommendedName>
        <fullName evidence="3">Short-chain dehydrogenase</fullName>
    </recommendedName>
</protein>
<dbReference type="RefSeq" id="WP_338083122.1">
    <property type="nucleotide sequence ID" value="NZ_JAFBED010000012.1"/>
</dbReference>
<evidence type="ECO:0000313" key="1">
    <source>
        <dbReference type="EMBL" id="MBM7621926.1"/>
    </source>
</evidence>
<dbReference type="NCBIfam" id="NF006168">
    <property type="entry name" value="PRK08309.1"/>
    <property type="match status" value="1"/>
</dbReference>
<dbReference type="Gene3D" id="3.40.50.720">
    <property type="entry name" value="NAD(P)-binding Rossmann-like Domain"/>
    <property type="match status" value="1"/>
</dbReference>